<dbReference type="STRING" id="3635.A0A1U8HTV5"/>
<protein>
    <submittedName>
        <fullName evidence="3">REF/SRPP-like protein At3g05500</fullName>
    </submittedName>
</protein>
<comment type="similarity">
    <text evidence="1">Belongs to the REF/SRPP family.</text>
</comment>
<dbReference type="RefSeq" id="XP_016667388.1">
    <property type="nucleotide sequence ID" value="XM_016811899.1"/>
</dbReference>
<dbReference type="AlphaFoldDB" id="A0A1U8HTV5"/>
<organism evidence="2 3">
    <name type="scientific">Gossypium hirsutum</name>
    <name type="common">Upland cotton</name>
    <name type="synonym">Gossypium mexicanum</name>
    <dbReference type="NCBI Taxonomy" id="3635"/>
    <lineage>
        <taxon>Eukaryota</taxon>
        <taxon>Viridiplantae</taxon>
        <taxon>Streptophyta</taxon>
        <taxon>Embryophyta</taxon>
        <taxon>Tracheophyta</taxon>
        <taxon>Spermatophyta</taxon>
        <taxon>Magnoliopsida</taxon>
        <taxon>eudicotyledons</taxon>
        <taxon>Gunneridae</taxon>
        <taxon>Pentapetalae</taxon>
        <taxon>rosids</taxon>
        <taxon>malvids</taxon>
        <taxon>Malvales</taxon>
        <taxon>Malvaceae</taxon>
        <taxon>Malvoideae</taxon>
        <taxon>Gossypium</taxon>
    </lineage>
</organism>
<reference evidence="3" key="2">
    <citation type="submission" date="2025-08" db="UniProtKB">
        <authorList>
            <consortium name="RefSeq"/>
        </authorList>
    </citation>
    <scope>IDENTIFICATION</scope>
</reference>
<gene>
    <name evidence="3" type="primary">LOC107887656</name>
</gene>
<dbReference type="InterPro" id="IPR008802">
    <property type="entry name" value="REF"/>
</dbReference>
<dbReference type="OrthoDB" id="1905464at2759"/>
<name>A0A1U8HTV5_GOSHI</name>
<dbReference type="GeneID" id="107887656"/>
<dbReference type="Proteomes" id="UP000818029">
    <property type="component" value="Chromosome A03"/>
</dbReference>
<dbReference type="KEGG" id="ghi:107887656"/>
<dbReference type="PANTHER" id="PTHR33732">
    <property type="entry name" value="REF/SRPP-LIKE PROTEIN OS05G0151300/LOC_OS05G05940"/>
    <property type="match status" value="1"/>
</dbReference>
<reference evidence="2" key="1">
    <citation type="journal article" date="2020" name="Nat. Genet.">
        <title>Genomic diversifications of five Gossypium allopolyploid species and their impact on cotton improvement.</title>
        <authorList>
            <person name="Chen Z.J."/>
            <person name="Sreedasyam A."/>
            <person name="Ando A."/>
            <person name="Song Q."/>
            <person name="De Santiago L.M."/>
            <person name="Hulse-Kemp A.M."/>
            <person name="Ding M."/>
            <person name="Ye W."/>
            <person name="Kirkbride R.C."/>
            <person name="Jenkins J."/>
            <person name="Plott C."/>
            <person name="Lovell J."/>
            <person name="Lin Y.M."/>
            <person name="Vaughn R."/>
            <person name="Liu B."/>
            <person name="Simpson S."/>
            <person name="Scheffler B.E."/>
            <person name="Wen L."/>
            <person name="Saski C.A."/>
            <person name="Grover C.E."/>
            <person name="Hu G."/>
            <person name="Conover J.L."/>
            <person name="Carlson J.W."/>
            <person name="Shu S."/>
            <person name="Boston L.B."/>
            <person name="Williams M."/>
            <person name="Peterson D.G."/>
            <person name="McGee K."/>
            <person name="Jones D.C."/>
            <person name="Wendel J.F."/>
            <person name="Stelly D.M."/>
            <person name="Grimwood J."/>
            <person name="Schmutz J."/>
        </authorList>
    </citation>
    <scope>NUCLEOTIDE SEQUENCE [LARGE SCALE GENOMIC DNA]</scope>
    <source>
        <strain evidence="2">cv. TM-1</strain>
    </source>
</reference>
<accession>A0A1U8HTV5</accession>
<evidence type="ECO:0000256" key="1">
    <source>
        <dbReference type="ARBA" id="ARBA00009737"/>
    </source>
</evidence>
<proteinExistence type="inferred from homology"/>
<sequence length="148" mass="16286">MGEKMEKIPLVGESVTKLDHKVPPVIKQVSTEAILAAQKAPDIACSVAFEVHRAGVVNTVSGLAKLVYTKYELTTKELYMKYEPKAKQCAILAWRKLNKLSLFPQVASVIIPTAAYCGDKYNETVVNSTENSYLPLVPTEKIAKVFGE</sequence>
<dbReference type="Pfam" id="PF05755">
    <property type="entry name" value="REF"/>
    <property type="match status" value="1"/>
</dbReference>
<keyword evidence="2" id="KW-1185">Reference proteome</keyword>
<dbReference type="PANTHER" id="PTHR33732:SF9">
    <property type="entry name" value="REF_SRPP-LIKE PROTEIN OS05G0151300_LOC_OS05G05940"/>
    <property type="match status" value="1"/>
</dbReference>
<evidence type="ECO:0000313" key="3">
    <source>
        <dbReference type="RefSeq" id="XP_016667388.1"/>
    </source>
</evidence>
<evidence type="ECO:0000313" key="2">
    <source>
        <dbReference type="Proteomes" id="UP000818029"/>
    </source>
</evidence>
<dbReference type="PaxDb" id="3635-A0A1U8HTV5"/>